<evidence type="ECO:0000256" key="9">
    <source>
        <dbReference type="ARBA" id="ARBA00022842"/>
    </source>
</evidence>
<evidence type="ECO:0000313" key="11">
    <source>
        <dbReference type="EMBL" id="AZA11552.1"/>
    </source>
</evidence>
<evidence type="ECO:0000256" key="6">
    <source>
        <dbReference type="ARBA" id="ARBA00022741"/>
    </source>
</evidence>
<evidence type="ECO:0000256" key="3">
    <source>
        <dbReference type="ARBA" id="ARBA00011738"/>
    </source>
</evidence>
<keyword evidence="8" id="KW-0067">ATP-binding</keyword>
<comment type="subunit">
    <text evidence="3">Homodimer.</text>
</comment>
<dbReference type="GO" id="GO:0042410">
    <property type="term" value="F:6-carboxyhexanoate-CoA ligase activity"/>
    <property type="evidence" value="ECO:0007669"/>
    <property type="project" value="UniProtKB-EC"/>
</dbReference>
<keyword evidence="5 11" id="KW-0436">Ligase</keyword>
<organism evidence="11 12">
    <name type="scientific">Corynebacterium gerontici</name>
    <dbReference type="NCBI Taxonomy" id="2079234"/>
    <lineage>
        <taxon>Bacteria</taxon>
        <taxon>Bacillati</taxon>
        <taxon>Actinomycetota</taxon>
        <taxon>Actinomycetes</taxon>
        <taxon>Mycobacteriales</taxon>
        <taxon>Corynebacteriaceae</taxon>
        <taxon>Corynebacterium</taxon>
    </lineage>
</organism>
<reference evidence="11 12" key="1">
    <citation type="submission" date="2018-11" db="EMBL/GenBank/DDBJ databases">
        <authorList>
            <person name="Kleinhagauer T."/>
            <person name="Glaeser S.P."/>
            <person name="Spergser J."/>
            <person name="Ruckert C."/>
            <person name="Kaempfer P."/>
            <person name="Busse H.-J."/>
        </authorList>
    </citation>
    <scope>NUCLEOTIDE SEQUENCE [LARGE SCALE GENOMIC DNA]</scope>
    <source>
        <strain evidence="11 12">W8</strain>
    </source>
</reference>
<keyword evidence="7" id="KW-0093">Biotin biosynthesis</keyword>
<evidence type="ECO:0000313" key="12">
    <source>
        <dbReference type="Proteomes" id="UP000271587"/>
    </source>
</evidence>
<comment type="pathway">
    <text evidence="2">Metabolic intermediate metabolism; pimeloyl-CoA biosynthesis; pimeloyl-CoA from pimelate: step 1/1.</text>
</comment>
<sequence>MRASRRSQHTSGAESMCEDLQQAQDLASSFVQRAITHPHGEPDDIHVHIRAIETPVLRVPSLRVEEVACANPQQARTWMLEALKDVPAAQQTIELLYSVRRMRGAALVEASDARRYEPDAQRGVRASTFGVAASNAGVPDTAPQNDPSKQYHSEALVLASKVASCPHIVAELCISDDPDYTTGYLAMQGTYYRIHNIKAKGSEAGGRVFIFRGSQAAHARAEEIIQFLEHQAVIVE</sequence>
<evidence type="ECO:0000256" key="8">
    <source>
        <dbReference type="ARBA" id="ARBA00022840"/>
    </source>
</evidence>
<gene>
    <name evidence="11" type="primary">bioW</name>
    <name evidence="11" type="ORF">CGERO_06225</name>
</gene>
<keyword evidence="6" id="KW-0547">Nucleotide-binding</keyword>
<evidence type="ECO:0000256" key="4">
    <source>
        <dbReference type="ARBA" id="ARBA00012984"/>
    </source>
</evidence>
<proteinExistence type="predicted"/>
<evidence type="ECO:0000256" key="2">
    <source>
        <dbReference type="ARBA" id="ARBA00005075"/>
    </source>
</evidence>
<keyword evidence="12" id="KW-1185">Reference proteome</keyword>
<comment type="cofactor">
    <cofactor evidence="1">
        <name>Mg(2+)</name>
        <dbReference type="ChEBI" id="CHEBI:18420"/>
    </cofactor>
</comment>
<accession>A0A3G6J0R5</accession>
<evidence type="ECO:0000256" key="10">
    <source>
        <dbReference type="ARBA" id="ARBA00049553"/>
    </source>
</evidence>
<dbReference type="EC" id="6.2.1.14" evidence="4"/>
<dbReference type="InterPro" id="IPR005499">
    <property type="entry name" value="BioW"/>
</dbReference>
<dbReference type="KEGG" id="cgk:CGERO_06225"/>
<name>A0A3G6J0R5_9CORY</name>
<dbReference type="GO" id="GO:0009102">
    <property type="term" value="P:biotin biosynthetic process"/>
    <property type="evidence" value="ECO:0007669"/>
    <property type="project" value="UniProtKB-KW"/>
</dbReference>
<dbReference type="UniPathway" id="UPA00999">
    <property type="reaction ID" value="UER00351"/>
</dbReference>
<dbReference type="Pfam" id="PF03744">
    <property type="entry name" value="BioW"/>
    <property type="match status" value="1"/>
</dbReference>
<comment type="catalytic activity">
    <reaction evidence="10">
        <text>heptanedioate + ATP + CoA = 6-carboxyhexanoyl-CoA + AMP + diphosphate</text>
        <dbReference type="Rhea" id="RHEA:14781"/>
        <dbReference type="ChEBI" id="CHEBI:30616"/>
        <dbReference type="ChEBI" id="CHEBI:33019"/>
        <dbReference type="ChEBI" id="CHEBI:36165"/>
        <dbReference type="ChEBI" id="CHEBI:57287"/>
        <dbReference type="ChEBI" id="CHEBI:57360"/>
        <dbReference type="ChEBI" id="CHEBI:456215"/>
        <dbReference type="EC" id="6.2.1.14"/>
    </reaction>
</comment>
<dbReference type="GO" id="GO:0005524">
    <property type="term" value="F:ATP binding"/>
    <property type="evidence" value="ECO:0007669"/>
    <property type="project" value="UniProtKB-KW"/>
</dbReference>
<keyword evidence="9" id="KW-0460">Magnesium</keyword>
<evidence type="ECO:0000256" key="5">
    <source>
        <dbReference type="ARBA" id="ARBA00022598"/>
    </source>
</evidence>
<dbReference type="Proteomes" id="UP000271587">
    <property type="component" value="Chromosome"/>
</dbReference>
<evidence type="ECO:0000256" key="1">
    <source>
        <dbReference type="ARBA" id="ARBA00001946"/>
    </source>
</evidence>
<protein>
    <recommendedName>
        <fullName evidence="4">6-carboxyhexanoate--CoA ligase</fullName>
        <ecNumber evidence="4">6.2.1.14</ecNumber>
    </recommendedName>
</protein>
<dbReference type="EMBL" id="CP033897">
    <property type="protein sequence ID" value="AZA11552.1"/>
    <property type="molecule type" value="Genomic_DNA"/>
</dbReference>
<evidence type="ECO:0000256" key="7">
    <source>
        <dbReference type="ARBA" id="ARBA00022756"/>
    </source>
</evidence>
<dbReference type="AlphaFoldDB" id="A0A3G6J0R5"/>